<evidence type="ECO:0000313" key="3">
    <source>
        <dbReference type="EMBL" id="SFI84423.1"/>
    </source>
</evidence>
<name>A0A1I3LI35_9BACL</name>
<dbReference type="SUPFAM" id="SSF82714">
    <property type="entry name" value="Multidrug efflux transporter AcrB TolC docking domain, DN and DC subdomains"/>
    <property type="match status" value="2"/>
</dbReference>
<sequence>MSILTRFSLKNGAWILCSMILIVTGGIFSVSTMKVEMFPYANVPYLLVSVPYPGVNPEQGLESVGKPLEQALAGMTGLKNIYLTAKHDQVETILEFYDNQAMDEKEKEVKQVLSSISLPVEAKQPQVQRMDPTQGEIFSFGLVSDQADQEALRYIMEQRVKPLFASIQGISQIVLKGGAEKNLLIRIDPVKAKQKNLSYDETKQLLQANQVKIPAGQMESKEKNFHVIVDSRWKSADQLRNFRLMKNPAGPAVRLKEIAEIDYEEAYTERARVNGNPAVIGEIYAEPGSNAVEIIRQVRDKLAQFSLPTGYKFLTIHDSSVAIEKSVHQMWREALLGAAFTVLVTFIFLRHWRLTIVAVLSMPLSILATMIVLKWLNYSLNMMTIAGIAVATGRVVDDSIVVIENIYRRMTSNQQRNVTFILQATKEVGHAITSSTLTTIVAFVALLFVPGVIGRLFEPFAVAVIVSLFFSLVVAITFIPFFAYVFLRNIPACSKRKTIDLQDIYRRWLNWSFQRQWQLKVIAILLVVGSCLFIPFIPVHFLPNEKTGSYQLHITLPSGMTKEKAEKVMNRLDQYLLQQPDVKRFQSYLRDEEIRMQIELKDKRSKGETERFAANLKRFADQLGPGFRTAVSPLSMATSGGELFVIVNGSNDESLQQAGERMVREMNRIAGLTNIQTNWAEVKPQLEIDVNVKEANKRGLSAEMVVVAVRRMLEGEPLLQGSLYGQTMTKVGRNEVRIGMKLQSLKSVAALKQQTIPNIYGHPVPLFKVATIKEKSAPAAIYRLNQKKYLSITGRFTTDNTMAVQKEVEERLAQLRLPEDITYYFDGEAKKIDEGFSHMLIAMGASIVFVYLVMFFSFREAQAPLAILFSLPFIVVGGFLGLYITGEALGIPALVGFLMLIGIVVTNAIVLLDRVKQNRAEGMEVKQSLIEAGMTRLRPVLMTAIATVGALVPLAFSTESGLISRSMAIVVIFGLISSTLLTLVIVPLVYLGLERLRLRSNKLEKALQP</sequence>
<feature type="transmembrane region" description="Helical" evidence="1">
    <location>
        <begin position="936"/>
        <end position="956"/>
    </location>
</feature>
<feature type="transmembrane region" description="Helical" evidence="1">
    <location>
        <begin position="12"/>
        <end position="30"/>
    </location>
</feature>
<dbReference type="RefSeq" id="WP_175482262.1">
    <property type="nucleotide sequence ID" value="NZ_FORR01000002.1"/>
</dbReference>
<reference evidence="3 4" key="1">
    <citation type="submission" date="2016-10" db="EMBL/GenBank/DDBJ databases">
        <authorList>
            <person name="de Groot N.N."/>
        </authorList>
    </citation>
    <scope>NUCLEOTIDE SEQUENCE [LARGE SCALE GENOMIC DNA]</scope>
    <source>
        <strain evidence="3 4">DSM 44778</strain>
    </source>
</reference>
<dbReference type="PANTHER" id="PTHR32063:SF0">
    <property type="entry name" value="SWARMING MOTILITY PROTEIN SWRC"/>
    <property type="match status" value="1"/>
</dbReference>
<dbReference type="Gene3D" id="1.20.1640.10">
    <property type="entry name" value="Multidrug efflux transporter AcrB transmembrane domain"/>
    <property type="match status" value="2"/>
</dbReference>
<dbReference type="Proteomes" id="UP000199545">
    <property type="component" value="Unassembled WGS sequence"/>
</dbReference>
<feature type="transmembrane region" description="Helical" evidence="1">
    <location>
        <begin position="330"/>
        <end position="349"/>
    </location>
</feature>
<feature type="transmembrane region" description="Helical" evidence="1">
    <location>
        <begin position="891"/>
        <end position="915"/>
    </location>
</feature>
<dbReference type="SUPFAM" id="SSF82693">
    <property type="entry name" value="Multidrug efflux transporter AcrB pore domain, PN1, PN2, PC1 and PC2 subdomains"/>
    <property type="match status" value="2"/>
</dbReference>
<dbReference type="InterPro" id="IPR000731">
    <property type="entry name" value="SSD"/>
</dbReference>
<keyword evidence="1" id="KW-0812">Transmembrane</keyword>
<feature type="transmembrane region" description="Helical" evidence="1">
    <location>
        <begin position="382"/>
        <end position="407"/>
    </location>
</feature>
<dbReference type="PANTHER" id="PTHR32063">
    <property type="match status" value="1"/>
</dbReference>
<feature type="transmembrane region" description="Helical" evidence="1">
    <location>
        <begin position="521"/>
        <end position="542"/>
    </location>
</feature>
<feature type="domain" description="SSD" evidence="2">
    <location>
        <begin position="354"/>
        <end position="485"/>
    </location>
</feature>
<dbReference type="Gene3D" id="3.30.70.1320">
    <property type="entry name" value="Multidrug efflux transporter AcrB pore domain like"/>
    <property type="match status" value="1"/>
</dbReference>
<dbReference type="PRINTS" id="PR00702">
    <property type="entry name" value="ACRIFLAVINRP"/>
</dbReference>
<accession>A0A1I3LI35</accession>
<feature type="transmembrane region" description="Helical" evidence="1">
    <location>
        <begin position="428"/>
        <end position="448"/>
    </location>
</feature>
<keyword evidence="1" id="KW-0472">Membrane</keyword>
<dbReference type="GO" id="GO:0042910">
    <property type="term" value="F:xenobiotic transmembrane transporter activity"/>
    <property type="evidence" value="ECO:0007669"/>
    <property type="project" value="TreeGrafter"/>
</dbReference>
<feature type="transmembrane region" description="Helical" evidence="1">
    <location>
        <begin position="460"/>
        <end position="487"/>
    </location>
</feature>
<feature type="transmembrane region" description="Helical" evidence="1">
    <location>
        <begin position="356"/>
        <end position="376"/>
    </location>
</feature>
<dbReference type="Pfam" id="PF00873">
    <property type="entry name" value="ACR_tran"/>
    <property type="match status" value="1"/>
</dbReference>
<dbReference type="InterPro" id="IPR001036">
    <property type="entry name" value="Acrflvin-R"/>
</dbReference>
<evidence type="ECO:0000259" key="2">
    <source>
        <dbReference type="PROSITE" id="PS50156"/>
    </source>
</evidence>
<evidence type="ECO:0000256" key="1">
    <source>
        <dbReference type="SAM" id="Phobius"/>
    </source>
</evidence>
<dbReference type="Gene3D" id="3.30.70.1440">
    <property type="entry name" value="Multidrug efflux transporter AcrB pore domain"/>
    <property type="match status" value="1"/>
</dbReference>
<proteinExistence type="predicted"/>
<organism evidence="3 4">
    <name type="scientific">Thermoflavimicrobium dichotomicum</name>
    <dbReference type="NCBI Taxonomy" id="46223"/>
    <lineage>
        <taxon>Bacteria</taxon>
        <taxon>Bacillati</taxon>
        <taxon>Bacillota</taxon>
        <taxon>Bacilli</taxon>
        <taxon>Bacillales</taxon>
        <taxon>Thermoactinomycetaceae</taxon>
        <taxon>Thermoflavimicrobium</taxon>
    </lineage>
</organism>
<evidence type="ECO:0000313" key="4">
    <source>
        <dbReference type="Proteomes" id="UP000199545"/>
    </source>
</evidence>
<dbReference type="GO" id="GO:0005886">
    <property type="term" value="C:plasma membrane"/>
    <property type="evidence" value="ECO:0007669"/>
    <property type="project" value="TreeGrafter"/>
</dbReference>
<dbReference type="EMBL" id="FORR01000002">
    <property type="protein sequence ID" value="SFI84423.1"/>
    <property type="molecule type" value="Genomic_DNA"/>
</dbReference>
<protein>
    <submittedName>
        <fullName evidence="3">Hydrophobic/amphiphilic exporter-1, HAE1 family</fullName>
    </submittedName>
</protein>
<dbReference type="InterPro" id="IPR027463">
    <property type="entry name" value="AcrB_DN_DC_subdom"/>
</dbReference>
<dbReference type="SUPFAM" id="SSF82866">
    <property type="entry name" value="Multidrug efflux transporter AcrB transmembrane domain"/>
    <property type="match status" value="2"/>
</dbReference>
<dbReference type="Gene3D" id="3.30.2090.10">
    <property type="entry name" value="Multidrug efflux transporter AcrB TolC docking domain, DN and DC subdomains"/>
    <property type="match status" value="2"/>
</dbReference>
<dbReference type="STRING" id="46223.SAMN05421852_102203"/>
<dbReference type="Gene3D" id="3.30.70.1430">
    <property type="entry name" value="Multidrug efflux transporter AcrB pore domain"/>
    <property type="match status" value="2"/>
</dbReference>
<gene>
    <name evidence="3" type="ORF">SAMN05421852_102203</name>
</gene>
<feature type="transmembrane region" description="Helical" evidence="1">
    <location>
        <begin position="839"/>
        <end position="858"/>
    </location>
</feature>
<feature type="transmembrane region" description="Helical" evidence="1">
    <location>
        <begin position="865"/>
        <end position="885"/>
    </location>
</feature>
<keyword evidence="4" id="KW-1185">Reference proteome</keyword>
<dbReference type="AlphaFoldDB" id="A0A1I3LI35"/>
<keyword evidence="1" id="KW-1133">Transmembrane helix</keyword>
<feature type="transmembrane region" description="Helical" evidence="1">
    <location>
        <begin position="968"/>
        <end position="993"/>
    </location>
</feature>
<dbReference type="PROSITE" id="PS50156">
    <property type="entry name" value="SSD"/>
    <property type="match status" value="1"/>
</dbReference>